<keyword evidence="1 4" id="KW-0732">Signal</keyword>
<feature type="compositionally biased region" description="Low complexity" evidence="2">
    <location>
        <begin position="4354"/>
        <end position="4364"/>
    </location>
</feature>
<evidence type="ECO:0000256" key="1">
    <source>
        <dbReference type="ARBA" id="ARBA00022729"/>
    </source>
</evidence>
<dbReference type="InterPro" id="IPR002909">
    <property type="entry name" value="IPT_dom"/>
</dbReference>
<evidence type="ECO:0000256" key="3">
    <source>
        <dbReference type="SAM" id="Phobius"/>
    </source>
</evidence>
<feature type="domain" description="IPT/TIG" evidence="5">
    <location>
        <begin position="2216"/>
        <end position="2300"/>
    </location>
</feature>
<dbReference type="CDD" id="cd00102">
    <property type="entry name" value="IPT"/>
    <property type="match status" value="6"/>
</dbReference>
<feature type="compositionally biased region" description="Low complexity" evidence="2">
    <location>
        <begin position="4298"/>
        <end position="4307"/>
    </location>
</feature>
<feature type="domain" description="IPT/TIG" evidence="5">
    <location>
        <begin position="390"/>
        <end position="472"/>
    </location>
</feature>
<feature type="region of interest" description="Disordered" evidence="2">
    <location>
        <begin position="4332"/>
        <end position="4416"/>
    </location>
</feature>
<dbReference type="PANTHER" id="PTHR46769">
    <property type="entry name" value="POLYCYSTIC KIDNEY AND HEPATIC DISEASE 1 (AUTOSOMAL RECESSIVE)-LIKE 1"/>
    <property type="match status" value="1"/>
</dbReference>
<name>A0A090N347_OSTTA</name>
<dbReference type="Pfam" id="PF01833">
    <property type="entry name" value="TIG"/>
    <property type="match status" value="15"/>
</dbReference>
<feature type="domain" description="IPT/TIG" evidence="5">
    <location>
        <begin position="474"/>
        <end position="563"/>
    </location>
</feature>
<keyword evidence="3" id="KW-0812">Transmembrane</keyword>
<dbReference type="EMBL" id="CAID01000004">
    <property type="protein sequence ID" value="CEF97488.1"/>
    <property type="molecule type" value="Genomic_DNA"/>
</dbReference>
<dbReference type="OrthoDB" id="496882at2759"/>
<feature type="domain" description="IPT/TIG" evidence="5">
    <location>
        <begin position="1760"/>
        <end position="1850"/>
    </location>
</feature>
<feature type="transmembrane region" description="Helical" evidence="3">
    <location>
        <begin position="4009"/>
        <end position="4025"/>
    </location>
</feature>
<keyword evidence="7" id="KW-1185">Reference proteome</keyword>
<proteinExistence type="predicted"/>
<feature type="domain" description="IPT/TIG" evidence="5">
    <location>
        <begin position="921"/>
        <end position="1010"/>
    </location>
</feature>
<feature type="transmembrane region" description="Helical" evidence="3">
    <location>
        <begin position="3592"/>
        <end position="3614"/>
    </location>
</feature>
<dbReference type="Gene3D" id="2.60.40.10">
    <property type="entry name" value="Immunoglobulins"/>
    <property type="match status" value="15"/>
</dbReference>
<protein>
    <submittedName>
        <fullName evidence="6">Insulin-like growth factor binding protein,N-terminal</fullName>
    </submittedName>
</protein>
<comment type="caution">
    <text evidence="6">The sequence shown here is derived from an EMBL/GenBank/DDBJ whole genome shotgun (WGS) entry which is preliminary data.</text>
</comment>
<dbReference type="GeneID" id="9836557"/>
<feature type="signal peptide" evidence="4">
    <location>
        <begin position="1"/>
        <end position="33"/>
    </location>
</feature>
<organism evidence="6 7">
    <name type="scientific">Ostreococcus tauri</name>
    <name type="common">Marine green alga</name>
    <dbReference type="NCBI Taxonomy" id="70448"/>
    <lineage>
        <taxon>Eukaryota</taxon>
        <taxon>Viridiplantae</taxon>
        <taxon>Chlorophyta</taxon>
        <taxon>Mamiellophyceae</taxon>
        <taxon>Mamiellales</taxon>
        <taxon>Bathycoccaceae</taxon>
        <taxon>Ostreococcus</taxon>
    </lineage>
</organism>
<feature type="domain" description="IPT/TIG" evidence="5">
    <location>
        <begin position="739"/>
        <end position="828"/>
    </location>
</feature>
<keyword evidence="3" id="KW-0472">Membrane</keyword>
<dbReference type="SUPFAM" id="SSF57184">
    <property type="entry name" value="Growth factor receptor domain"/>
    <property type="match status" value="1"/>
</dbReference>
<evidence type="ECO:0000313" key="7">
    <source>
        <dbReference type="Proteomes" id="UP000009170"/>
    </source>
</evidence>
<reference evidence="7" key="1">
    <citation type="journal article" date="2006" name="Proc. Natl. Acad. Sci. U.S.A.">
        <title>Genome analysis of the smallest free-living eukaryote Ostreococcus tauri unveils many unique features.</title>
        <authorList>
            <person name="Derelle E."/>
            <person name="Ferraz C."/>
            <person name="Rombauts S."/>
            <person name="Rouze P."/>
            <person name="Worden A.Z."/>
            <person name="Robbens S."/>
            <person name="Partensky F."/>
            <person name="Degroeve S."/>
            <person name="Echeynie S."/>
            <person name="Cooke R."/>
            <person name="Saeys Y."/>
            <person name="Wuyts J."/>
            <person name="Jabbari K."/>
            <person name="Bowler C."/>
            <person name="Panaud O."/>
            <person name="Piegu B."/>
            <person name="Ball S.G."/>
            <person name="Ral J.-P."/>
            <person name="Bouget F.-Y."/>
            <person name="Piganeau G."/>
            <person name="De Baets B."/>
            <person name="Picard A."/>
            <person name="Delseny M."/>
            <person name="Demaille J."/>
            <person name="Van de Peer Y."/>
            <person name="Moreau H."/>
        </authorList>
    </citation>
    <scope>NUCLEOTIDE SEQUENCE [LARGE SCALE GENOMIC DNA]</scope>
    <source>
        <strain evidence="7">OTTH 0595 / CCAP 157/2 / RCC745</strain>
    </source>
</reference>
<evidence type="ECO:0000259" key="5">
    <source>
        <dbReference type="SMART" id="SM00429"/>
    </source>
</evidence>
<accession>A0A090N347</accession>
<dbReference type="KEGG" id="ota:OT_ostta04g01300"/>
<evidence type="ECO:0000256" key="4">
    <source>
        <dbReference type="SAM" id="SignalP"/>
    </source>
</evidence>
<feature type="transmembrane region" description="Helical" evidence="3">
    <location>
        <begin position="3652"/>
        <end position="3674"/>
    </location>
</feature>
<feature type="transmembrane region" description="Helical" evidence="3">
    <location>
        <begin position="3546"/>
        <end position="3571"/>
    </location>
</feature>
<feature type="domain" description="IPT/TIG" evidence="5">
    <location>
        <begin position="212"/>
        <end position="296"/>
    </location>
</feature>
<feature type="compositionally biased region" description="Low complexity" evidence="2">
    <location>
        <begin position="4236"/>
        <end position="4245"/>
    </location>
</feature>
<feature type="transmembrane region" description="Helical" evidence="3">
    <location>
        <begin position="3706"/>
        <end position="3724"/>
    </location>
</feature>
<feature type="transmembrane region" description="Helical" evidence="3">
    <location>
        <begin position="3730"/>
        <end position="3748"/>
    </location>
</feature>
<dbReference type="RefSeq" id="XP_003075094.2">
    <property type="nucleotide sequence ID" value="XM_003075046.2"/>
</dbReference>
<dbReference type="SMART" id="SM01411">
    <property type="entry name" value="Ephrin_rec_like"/>
    <property type="match status" value="5"/>
</dbReference>
<feature type="transmembrane region" description="Helical" evidence="3">
    <location>
        <begin position="3760"/>
        <end position="3778"/>
    </location>
</feature>
<feature type="domain" description="IPT/TIG" evidence="5">
    <location>
        <begin position="36"/>
        <end position="126"/>
    </location>
</feature>
<dbReference type="PANTHER" id="PTHR46769:SF2">
    <property type="entry name" value="FIBROCYSTIN-L ISOFORM 2 PRECURSOR-RELATED"/>
    <property type="match status" value="1"/>
</dbReference>
<dbReference type="InterPro" id="IPR052387">
    <property type="entry name" value="Fibrocystin"/>
</dbReference>
<feature type="region of interest" description="Disordered" evidence="2">
    <location>
        <begin position="4285"/>
        <end position="4312"/>
    </location>
</feature>
<dbReference type="Gene3D" id="2.10.50.10">
    <property type="entry name" value="Tumor Necrosis Factor Receptor, subunit A, domain 2"/>
    <property type="match status" value="1"/>
</dbReference>
<dbReference type="CDD" id="cd00603">
    <property type="entry name" value="IPT_PCSR"/>
    <property type="match status" value="1"/>
</dbReference>
<feature type="region of interest" description="Disordered" evidence="2">
    <location>
        <begin position="4230"/>
        <end position="4261"/>
    </location>
</feature>
<dbReference type="STRING" id="70448.A0A090N347"/>
<keyword evidence="3" id="KW-1133">Transmembrane helix</keyword>
<dbReference type="InterPro" id="IPR014756">
    <property type="entry name" value="Ig_E-set"/>
</dbReference>
<feature type="domain" description="IPT/TIG" evidence="5">
    <location>
        <begin position="1012"/>
        <end position="1098"/>
    </location>
</feature>
<feature type="compositionally biased region" description="Polar residues" evidence="2">
    <location>
        <begin position="4393"/>
        <end position="4405"/>
    </location>
</feature>
<feature type="transmembrane region" description="Helical" evidence="3">
    <location>
        <begin position="3790"/>
        <end position="3815"/>
    </location>
</feature>
<evidence type="ECO:0000313" key="6">
    <source>
        <dbReference type="EMBL" id="CEF97488.1"/>
    </source>
</evidence>
<feature type="compositionally biased region" description="Low complexity" evidence="2">
    <location>
        <begin position="4332"/>
        <end position="4344"/>
    </location>
</feature>
<gene>
    <name evidence="6" type="ORF">OT_ostta04g01300</name>
</gene>
<dbReference type="SMART" id="SM00429">
    <property type="entry name" value="IPT"/>
    <property type="match status" value="11"/>
</dbReference>
<feature type="transmembrane region" description="Helical" evidence="3">
    <location>
        <begin position="3977"/>
        <end position="4003"/>
    </location>
</feature>
<feature type="domain" description="IPT/TIG" evidence="5">
    <location>
        <begin position="2125"/>
        <end position="2214"/>
    </location>
</feature>
<dbReference type="InterPro" id="IPR013783">
    <property type="entry name" value="Ig-like_fold"/>
</dbReference>
<feature type="domain" description="IPT/TIG" evidence="5">
    <location>
        <begin position="2038"/>
        <end position="2123"/>
    </location>
</feature>
<dbReference type="SUPFAM" id="SSF81296">
    <property type="entry name" value="E set domains"/>
    <property type="match status" value="14"/>
</dbReference>
<sequence>MTLEGGRRGRCRRAWSLLVMVLIASARTLLASAFEIPEVEWMRPNVGHVGGGEVVTLSGRTLASVRNLPGVELTCKFDTEFVRAYYVDDETVKCTAPAHTEGFVNVEFALNNETGDFLRTKGYQFVGGAKVDALTSIYGISGGVVDVMGADMHVSQYCRFGDRTTTGYIVSSGLMRCESPSIDIGTVSVDVSLTESSFFEAYSSVQHVYIGEPSVSRVSPSFGTSSGGTTVTVTGQNFAPTSLLRCRFGAVEVTAVWQMLSTLECTTPATVTEAKSFGVSMNQRDFTTFTKSFTFGPSLTVDAISPSQVSTAGSSHVSITVPGVVSTPELTCRFGSRSVPAVRSGENIVSCVAPAMVGFVTVAVAANGEDFMYSTAIWDRMQLEMKEIIEITRIAPRYGAVGGGTLVYVEGQHLLQDNPVCRFGTINAAAKLVSSALMICETSAMLEGAYTLDVSVVATSPEVNMKPQFLFDHPPVVTALSPFMGLIEGGTTVTAAGHSFSDTHDLACYFGSIGPVVGEWVAEDEYRCVSPAHEKGLVNFDVGMLNEFGAMFADGPPITFLYADDASVTTIIDNQDDTATITGDGFVPGQDVYCNLGNGDALVPGVVLSDGSVLCGLPEDNNGVDEYDITIVDSKGNNIVSTTDANNILTRKVQLNHLSPMFGPAIGGLIVTVNGDHFSPTSLCRFGTLAPFPAVFISTSQVVCEAPSMEVGFHDLAISNNAFDWSIPGLPFEFINTSSSVLTAVSPSSGTTQGGTILAFSAQDLRTDIVISFRIGTILNVAGRWLAKNRATCISPAHITSVVPVEVFHHDTGSAIKLMNSAITYEYKEALSSQQSSQNAFVATPESGFFSGGVAVTLHDSGFYGNDRTCKFGYTGSNAVKVSNTTVCNAPASKSGFTVIEVSMNSHDFITYGVDFQYVTKPRLTSLAPHTAPTIGGSLVYVHGSNMMWGGSNYSVSCVFSVGASRRTSEVHLVSSAVVICTTPTGEGDVDVQLLYNDAERSTSVDLRYEALPEVETDHPIARGVEFGGSAIEIFGDFSTDLGVMFCRVGTISGITLTHGSSERVVCVLPAHSPGFVNVTVTMNNRDSAFNSLSYEYFASILEVTDSQRASVWLDGGSLLEIPLNSSGIRPAFSIEILSIACVFNLDPVLASVGSDGRVQCLAPAHSSGFVAVGVHVQDVSVSGSFSMQVMYETTAQVRAIHPHDGTKGGGEIVKLTGEHFSEPMQDKFIFGTAELSTGKFISSALCFVEQPQSSAESVVLSFLSPGSSSLNDDEFKSTGLVFNFFEEDDAPLHVLPVEGNEEGGGIVTVYYAIERYQQSFDYTACKFGTIGPVLGQLTGTGLECHVPSHKLGEVEMFARLFGEMFTRTVHKFTYRETIEVVSSAVYPSFGAMSGGSSIRILHENSTGVSVKCHVAGLFVDSTLVLPTPSPYVYVSECIMPPYTPGFAQVTLGAAPGKDADDALFLFQPEPYLTVSYPTLISNTGGELVTVSGENFLHNFDPATGSESVLCYFGDQSMVAQVHSTAFISCESPFFSENEGDVDLHVDNGGSAGYDEMMSMPIRYLPVPTFVDFREEFVPSSGGVVVQANVVASTSTLEQTLDTASVRVGSIGPLLGRNAGTRIEFVAPAHSLTDSIRVWLASHLSSPHFTHFTLVYAEEDFEIMDAVPDRDSSQGGARVTLGVLAHEDSYPSRGCMFGYTSVPVVQGESNNEISRCTGGNRFACVTYELTCIVPSHSIGFVELRTIGFEGAGVSFEMFVSPSITGSIPSVGVDKGSSVVHVSGKNLHNSDYCHFGVDKSDAIPISSALGVCTSPTYTSLEPGTSTLVSLGVSPRDNPDAISQMDAAFQYVDDYFMVPHPEQYLSPNGGARLTVDLVNLNVARNTPAAAEIFCRFGTIGPILALEQGEDGLHVTCVSPAAVEATTISVWLTHNSQDNMFVSDFVHVTSFPFDMRAVLPMRGISTGDQDVRFVSDPPYVTNPADVRYGCKINATMFMEGSLANVYTGLCRIPFTDVGFSVITWMVATDTSAHAEFEIFKQPKIASMHPMQGPTNGTTLVHVSGDNLHEIGYCYFGTRKSDAHIVSTSVGVCVSPPQLNAEVEGAGMGLRDDSTMISHYGTPFSYVENLALKSLSPESGSENGGTTLSISVSGLQDSVRYSCKIGTIFPITAYVTQSNVVTCITPAYNMTLGPPEVSISPNNRDIVSASPPLMYYFRVPPTISGIVPKVGLSGSRSPIFITGSNFVNSSTMVCRFGRELTAATYLSSRSVLCVAGLEQTGTRTVFVEVSVNGVDFSDSRLLFHFAQCPTGSYCPGNEPVLCPRGAFCDGGKNFTLCSPGSFQPRTGQSNCLPTPIGFISPDAGAFIPVVCPKGYVCDTTGLAIPNKLCPPGHYCLEGTRTSDFTNFAVAERPLPCPFGMYCTAGVVSSASIVHNFSTPQQCYAGYVCEPGSMTPQGTGPCPPGHYCPPGQQLRCPNKGVYCPGVANTEPKPCLPGEYNSEYGQQTCKKCPKGTICPGFARELPEVCTPGFVCDTEGLAVAGTRCPAGHYCLENTVTRDPLAVVDEESILTASPIPLNKENFRPKPCPPTTFCTEGVTTDVVLEGSFKQPQPCKEGSFCEWATGDSTIVSDSAQDVYNPMRPCPAGHYCPKRTYIPIPSPRGSYTFGEGNTAAVTCLPGTYTPYEGFQECLKCPAGYECVDEGTFKPTACQPGYFRSARDPIACRQCPKGTWSSAIALTEGSMCIPCNPGLVCAIDGMSNNKPRGSGTLATNVYSAFCDADSESYDANRCILTQLDPDGQAELCPEGYVCDARTSIAEHKCPDGYYCGYGTTPETQFNNLCPAGYYCPAGSAYTTRQQFPCQACFFCNEGTGQVLERCPNGTQSSPLAKSKEQCSADLITFWRINPISFDLIENIFELVLNTTTTVGTEEQDANKVAQTVFEDQRRKLLESASAPAPDPNVDPNATDPFNYMGMGGCQNKNWHLLQPQFIKADNNINVTVDEENIPLTMFTLPRGHTAKIKFDWRSIDPDLVYGDHFELLIFTDPAVRTTKCAESEFKTVPCPPWDVGDGISWLDMREIPGAEQEQKCPPSQESLELPFWFNRNNDGSTTGYNVDNPSWGTYVWKTGMHELSLHANDDFPFRIEVRMLHGLYQAENRASFLNTFCIDVEYPKRGDIENPTFAFHAILPAEIDEEFQSPLNSPLSSSLLRSVSNDYFNCANINQDLGCRRSDSRVTLDYNSTYGAEWKKFKYLRCGDTPGTCSNATVLGADVSPSQNHVNLTINHIEDWVITAEDGQTDETVEVSLPDVYEQEKYLLNEGLWTSGAALFAVDYLPFFSACRGFDSHIYLAHVTETAWTPLQFDDEREFVKYGEASFVDELETIPIDPYSPQVQTPVADEVSITAQCFYEEAFTEPSAKKRWYEGDGDVLFYLTASAESQEALFAASIIANDQTEPPASTAQYEADINNQLNIPVSFEPAEGVVLAAGLIPTVIDFDIFYFQVSKKKKRIVTAVVTMDEYVTAKTHDGTYTLNINFAAMTWFDLVNAFAFDFFFYFILFLAIGALAVVFVFAVLVVVRMFTLLKDPPKFRFLPYLRIVIGPPLMGVSLGMAPFIAAQFIFQSAFSMFPLLVEFPINIDDFGREGDPALLAQIPKATTGRYGVCFLTASMYIMGCCAEIMIPGEIKDEEQKELEDERYVDEVMFKPEVWKRSHFVLLNLLVNVTNVLIIEFSFTDTFGAQFFTIFFLLKIFHIILEMQVETALGEAFLLAPVSLVLGSSVGLATIGADDFTDFTLGFFFEMIMGMVEYVYLDAFIAWCALVLPNKINKMVDFVLELLPFSFGDDDIEEEPEVDIEDTLVEDLMGFLASYGGNAAALWMTPPFIFFFWQYNDSLRLSHQYGFKKNDLLIYFLFSVVIIPFQIIMDVFTFNIQELFHGWKVYEYLKYARYRFVNRTARWKGLEQVYDESIDPGLRAIDQMCFSSQFYFVLALGGSGSFLFVLAISMMLRFSYNMFEDILFLPLVIMVLAGSYILKRISLILADRVGLWTITSSITSGEMIIEDDLEEDFGAIFAPKSIADKMKAVHAAEGGQGDSVAITTAELTSDYFRHLFMSKNRDWVIDQLQEILSPRTAQRLKLGKAVRRRQRAGEISDSDDDMEDNFGEVHLSEPAAKAMRAWVAHAAARAAGRGSHLGMLSDTSESEAEAALQRFPPIPALSEGASAAMTGWLAAVKQLRASRQPSPRSAAFSSTDFSSESETEADARFSSVKNLSETSKGAMKSWLMNAREARAQLPPAPQEITSDDSSESSSLLSSDSTPTAVRTTLSSTATTVMGGWLQSARAARMAAPARAPPTSSQRAQTTSSDSDSSILDSSDPELPFDATRAARPTAASQGAMHGWLSSVRSVLTGNTSTRNETDDIVSDET</sequence>
<feature type="transmembrane region" description="Helical" evidence="3">
    <location>
        <begin position="3900"/>
        <end position="3921"/>
    </location>
</feature>
<evidence type="ECO:0000256" key="2">
    <source>
        <dbReference type="SAM" id="MobiDB-lite"/>
    </source>
</evidence>
<reference evidence="6 7" key="2">
    <citation type="journal article" date="2014" name="BMC Genomics">
        <title>An improved genome of the model marine alga Ostreococcus tauri unfolds by assessing Illumina de novo assemblies.</title>
        <authorList>
            <person name="Blanc-Mathieu R."/>
            <person name="Verhelst B."/>
            <person name="Derelle E."/>
            <person name="Rombauts S."/>
            <person name="Bouget F.Y."/>
            <person name="Carre I."/>
            <person name="Chateau A."/>
            <person name="Eyre-Walker A."/>
            <person name="Grimsley N."/>
            <person name="Moreau H."/>
            <person name="Piegu B."/>
            <person name="Rivals E."/>
            <person name="Schackwitz W."/>
            <person name="Van de Peer Y."/>
            <person name="Piganeau G."/>
        </authorList>
    </citation>
    <scope>NUCLEOTIDE SEQUENCE [LARGE SCALE GENOMIC DNA]</scope>
    <source>
        <strain evidence="7">OTTH 0595 / CCAP 157/2 / RCC745</strain>
    </source>
</reference>
<feature type="transmembrane region" description="Helical" evidence="3">
    <location>
        <begin position="3859"/>
        <end position="3880"/>
    </location>
</feature>
<dbReference type="InterPro" id="IPR009030">
    <property type="entry name" value="Growth_fac_rcpt_cys_sf"/>
</dbReference>
<dbReference type="InParanoid" id="A0A090N347"/>
<feature type="chain" id="PRO_5001860269" evidence="4">
    <location>
        <begin position="34"/>
        <end position="4416"/>
    </location>
</feature>
<dbReference type="Proteomes" id="UP000009170">
    <property type="component" value="Unassembled WGS sequence"/>
</dbReference>